<name>U9UCG8_RHIID</name>
<dbReference type="HOGENOM" id="CLU_3125738_0_0_1"/>
<evidence type="ECO:0000313" key="1">
    <source>
        <dbReference type="EMBL" id="ESA13316.1"/>
    </source>
</evidence>
<reference evidence="1" key="1">
    <citation type="submission" date="2013-07" db="EMBL/GenBank/DDBJ databases">
        <title>The genome of an arbuscular mycorrhizal fungus provides insights into the evolution of the oldest plant symbiosis.</title>
        <authorList>
            <consortium name="DOE Joint Genome Institute"/>
            <person name="Tisserant E."/>
            <person name="Malbreil M."/>
            <person name="Kuo A."/>
            <person name="Kohler A."/>
            <person name="Symeonidi A."/>
            <person name="Balestrini R."/>
            <person name="Charron P."/>
            <person name="Duensing N."/>
            <person name="Frei-dit-Frey N."/>
            <person name="Gianinazzi-Pearson V."/>
            <person name="Gilbert B."/>
            <person name="Handa Y."/>
            <person name="Hijri M."/>
            <person name="Kaul R."/>
            <person name="Kawaguchi M."/>
            <person name="Krajinski F."/>
            <person name="Lammers P."/>
            <person name="Lapierre D."/>
            <person name="Masclaux F.G."/>
            <person name="Murat C."/>
            <person name="Morin E."/>
            <person name="Ndikumana S."/>
            <person name="Pagni M."/>
            <person name="Petitpierre D."/>
            <person name="Requena N."/>
            <person name="Rosikiewicz P."/>
            <person name="Riley R."/>
            <person name="Saito K."/>
            <person name="San Clemente H."/>
            <person name="Shapiro H."/>
            <person name="van Tuinen D."/>
            <person name="Becard G."/>
            <person name="Bonfante P."/>
            <person name="Paszkowski U."/>
            <person name="Shachar-Hill Y."/>
            <person name="Young J.P."/>
            <person name="Sanders I.R."/>
            <person name="Henrissat B."/>
            <person name="Rensing S.A."/>
            <person name="Grigoriev I.V."/>
            <person name="Corradi N."/>
            <person name="Roux C."/>
            <person name="Martin F."/>
        </authorList>
    </citation>
    <scope>NUCLEOTIDE SEQUENCE</scope>
    <source>
        <strain evidence="1">DAOM 197198</strain>
    </source>
</reference>
<accession>U9UCG8</accession>
<sequence length="50" mass="6040">MKEIEIKIWEHNFTQNESLQKLLNQLYKDLLNSHMDPDIEPHNNIPLPRT</sequence>
<gene>
    <name evidence="1" type="ORF">GLOINDRAFT_26167</name>
</gene>
<proteinExistence type="predicted"/>
<organism evidence="1">
    <name type="scientific">Rhizophagus irregularis (strain DAOM 181602 / DAOM 197198 / MUCL 43194)</name>
    <name type="common">Arbuscular mycorrhizal fungus</name>
    <name type="synonym">Glomus intraradices</name>
    <dbReference type="NCBI Taxonomy" id="747089"/>
    <lineage>
        <taxon>Eukaryota</taxon>
        <taxon>Fungi</taxon>
        <taxon>Fungi incertae sedis</taxon>
        <taxon>Mucoromycota</taxon>
        <taxon>Glomeromycotina</taxon>
        <taxon>Glomeromycetes</taxon>
        <taxon>Glomerales</taxon>
        <taxon>Glomeraceae</taxon>
        <taxon>Rhizophagus</taxon>
    </lineage>
</organism>
<protein>
    <submittedName>
        <fullName evidence="1">Uncharacterized protein</fullName>
    </submittedName>
</protein>
<dbReference type="AlphaFoldDB" id="U9UCG8"/>
<dbReference type="EMBL" id="KI284026">
    <property type="protein sequence ID" value="ESA13316.1"/>
    <property type="molecule type" value="Genomic_DNA"/>
</dbReference>